<proteinExistence type="predicted"/>
<evidence type="ECO:0000313" key="1">
    <source>
        <dbReference type="EMBL" id="GAG25573.1"/>
    </source>
</evidence>
<protein>
    <submittedName>
        <fullName evidence="1">Uncharacterized protein</fullName>
    </submittedName>
</protein>
<name>X0WM41_9ZZZZ</name>
<gene>
    <name evidence="1" type="ORF">S01H1_51741</name>
</gene>
<feature type="non-terminal residue" evidence="1">
    <location>
        <position position="1"/>
    </location>
</feature>
<dbReference type="AlphaFoldDB" id="X0WM41"/>
<sequence>ECIVRNTPILINPIEAIVEYLGEDYPFYFNSLEEAAQKAENFDLVYKAHRYLIDHPIKKKLTGEYFRESFINSSIYRSL</sequence>
<comment type="caution">
    <text evidence="1">The sequence shown here is derived from an EMBL/GenBank/DDBJ whole genome shotgun (WGS) entry which is preliminary data.</text>
</comment>
<accession>X0WM41</accession>
<dbReference type="EMBL" id="BARS01033409">
    <property type="protein sequence ID" value="GAG25573.1"/>
    <property type="molecule type" value="Genomic_DNA"/>
</dbReference>
<reference evidence="1" key="1">
    <citation type="journal article" date="2014" name="Front. Microbiol.">
        <title>High frequency of phylogenetically diverse reductive dehalogenase-homologous genes in deep subseafloor sedimentary metagenomes.</title>
        <authorList>
            <person name="Kawai M."/>
            <person name="Futagami T."/>
            <person name="Toyoda A."/>
            <person name="Takaki Y."/>
            <person name="Nishi S."/>
            <person name="Hori S."/>
            <person name="Arai W."/>
            <person name="Tsubouchi T."/>
            <person name="Morono Y."/>
            <person name="Uchiyama I."/>
            <person name="Ito T."/>
            <person name="Fujiyama A."/>
            <person name="Inagaki F."/>
            <person name="Takami H."/>
        </authorList>
    </citation>
    <scope>NUCLEOTIDE SEQUENCE</scope>
    <source>
        <strain evidence="1">Expedition CK06-06</strain>
    </source>
</reference>
<organism evidence="1">
    <name type="scientific">marine sediment metagenome</name>
    <dbReference type="NCBI Taxonomy" id="412755"/>
    <lineage>
        <taxon>unclassified sequences</taxon>
        <taxon>metagenomes</taxon>
        <taxon>ecological metagenomes</taxon>
    </lineage>
</organism>